<dbReference type="InterPro" id="IPR050997">
    <property type="entry name" value="MAPEG"/>
</dbReference>
<dbReference type="EMBL" id="GG745354">
    <property type="protein sequence ID" value="KNE67893.1"/>
    <property type="molecule type" value="Genomic_DNA"/>
</dbReference>
<dbReference type="GO" id="GO:0005783">
    <property type="term" value="C:endoplasmic reticulum"/>
    <property type="evidence" value="ECO:0007669"/>
    <property type="project" value="TreeGrafter"/>
</dbReference>
<reference evidence="6 7" key="1">
    <citation type="submission" date="2009-11" db="EMBL/GenBank/DDBJ databases">
        <title>Annotation of Allomyces macrogynus ATCC 38327.</title>
        <authorList>
            <consortium name="The Broad Institute Genome Sequencing Platform"/>
            <person name="Russ C."/>
            <person name="Cuomo C."/>
            <person name="Burger G."/>
            <person name="Gray M.W."/>
            <person name="Holland P.W.H."/>
            <person name="King N."/>
            <person name="Lang F.B.F."/>
            <person name="Roger A.J."/>
            <person name="Ruiz-Trillo I."/>
            <person name="Young S.K."/>
            <person name="Zeng Q."/>
            <person name="Gargeya S."/>
            <person name="Fitzgerald M."/>
            <person name="Haas B."/>
            <person name="Abouelleil A."/>
            <person name="Alvarado L."/>
            <person name="Arachchi H.M."/>
            <person name="Berlin A."/>
            <person name="Chapman S.B."/>
            <person name="Gearin G."/>
            <person name="Goldberg J."/>
            <person name="Griggs A."/>
            <person name="Gujja S."/>
            <person name="Hansen M."/>
            <person name="Heiman D."/>
            <person name="Howarth C."/>
            <person name="Larimer J."/>
            <person name="Lui A."/>
            <person name="MacDonald P.J.P."/>
            <person name="McCowen C."/>
            <person name="Montmayeur A."/>
            <person name="Murphy C."/>
            <person name="Neiman D."/>
            <person name="Pearson M."/>
            <person name="Priest M."/>
            <person name="Roberts A."/>
            <person name="Saif S."/>
            <person name="Shea T."/>
            <person name="Sisk P."/>
            <person name="Stolte C."/>
            <person name="Sykes S."/>
            <person name="Wortman J."/>
            <person name="Nusbaum C."/>
            <person name="Birren B."/>
        </authorList>
    </citation>
    <scope>NUCLEOTIDE SEQUENCE [LARGE SCALE GENOMIC DNA]</scope>
    <source>
        <strain evidence="6 7">ATCC 38327</strain>
    </source>
</reference>
<dbReference type="OrthoDB" id="410651at2759"/>
<comment type="subcellular location">
    <subcellularLocation>
        <location evidence="1">Membrane</location>
        <topology evidence="1">Multi-pass membrane protein</topology>
    </subcellularLocation>
</comment>
<dbReference type="Gene3D" id="1.20.120.550">
    <property type="entry name" value="Membrane associated eicosanoid/glutathione metabolism-like domain"/>
    <property type="match status" value="1"/>
</dbReference>
<evidence type="ECO:0008006" key="8">
    <source>
        <dbReference type="Google" id="ProtNLM"/>
    </source>
</evidence>
<dbReference type="SUPFAM" id="SSF161084">
    <property type="entry name" value="MAPEG domain-like"/>
    <property type="match status" value="1"/>
</dbReference>
<evidence type="ECO:0000256" key="3">
    <source>
        <dbReference type="ARBA" id="ARBA00022989"/>
    </source>
</evidence>
<organism evidence="6 7">
    <name type="scientific">Allomyces macrogynus (strain ATCC 38327)</name>
    <name type="common">Allomyces javanicus var. macrogynus</name>
    <dbReference type="NCBI Taxonomy" id="578462"/>
    <lineage>
        <taxon>Eukaryota</taxon>
        <taxon>Fungi</taxon>
        <taxon>Fungi incertae sedis</taxon>
        <taxon>Blastocladiomycota</taxon>
        <taxon>Blastocladiomycetes</taxon>
        <taxon>Blastocladiales</taxon>
        <taxon>Blastocladiaceae</taxon>
        <taxon>Allomyces</taxon>
    </lineage>
</organism>
<gene>
    <name evidence="6" type="ORF">AMAG_12611</name>
</gene>
<dbReference type="PANTHER" id="PTHR10250:SF26">
    <property type="entry name" value="GLUTATHIONE S-TRANSFERASE 3, MITOCHONDRIAL"/>
    <property type="match status" value="1"/>
</dbReference>
<evidence type="ECO:0000313" key="6">
    <source>
        <dbReference type="EMBL" id="KNE67893.1"/>
    </source>
</evidence>
<reference evidence="7" key="2">
    <citation type="submission" date="2009-11" db="EMBL/GenBank/DDBJ databases">
        <title>The Genome Sequence of Allomyces macrogynus strain ATCC 38327.</title>
        <authorList>
            <consortium name="The Broad Institute Genome Sequencing Platform"/>
            <person name="Russ C."/>
            <person name="Cuomo C."/>
            <person name="Shea T."/>
            <person name="Young S.K."/>
            <person name="Zeng Q."/>
            <person name="Koehrsen M."/>
            <person name="Haas B."/>
            <person name="Borodovsky M."/>
            <person name="Guigo R."/>
            <person name="Alvarado L."/>
            <person name="Berlin A."/>
            <person name="Borenstein D."/>
            <person name="Chen Z."/>
            <person name="Engels R."/>
            <person name="Freedman E."/>
            <person name="Gellesch M."/>
            <person name="Goldberg J."/>
            <person name="Griggs A."/>
            <person name="Gujja S."/>
            <person name="Heiman D."/>
            <person name="Hepburn T."/>
            <person name="Howarth C."/>
            <person name="Jen D."/>
            <person name="Larson L."/>
            <person name="Lewis B."/>
            <person name="Mehta T."/>
            <person name="Park D."/>
            <person name="Pearson M."/>
            <person name="Roberts A."/>
            <person name="Saif S."/>
            <person name="Shenoy N."/>
            <person name="Sisk P."/>
            <person name="Stolte C."/>
            <person name="Sykes S."/>
            <person name="Walk T."/>
            <person name="White J."/>
            <person name="Yandava C."/>
            <person name="Burger G."/>
            <person name="Gray M.W."/>
            <person name="Holland P.W.H."/>
            <person name="King N."/>
            <person name="Lang F.B.F."/>
            <person name="Roger A.J."/>
            <person name="Ruiz-Trillo I."/>
            <person name="Lander E."/>
            <person name="Nusbaum C."/>
        </authorList>
    </citation>
    <scope>NUCLEOTIDE SEQUENCE [LARGE SCALE GENOMIC DNA]</scope>
    <source>
        <strain evidence="7">ATCC 38327</strain>
    </source>
</reference>
<evidence type="ECO:0000256" key="1">
    <source>
        <dbReference type="ARBA" id="ARBA00004141"/>
    </source>
</evidence>
<accession>A0A0L0SZB3</accession>
<evidence type="ECO:0000256" key="2">
    <source>
        <dbReference type="ARBA" id="ARBA00022692"/>
    </source>
</evidence>
<dbReference type="VEuPathDB" id="FungiDB:AMAG_12611"/>
<dbReference type="Pfam" id="PF01124">
    <property type="entry name" value="MAPEG"/>
    <property type="match status" value="1"/>
</dbReference>
<dbReference type="GO" id="GO:0004602">
    <property type="term" value="F:glutathione peroxidase activity"/>
    <property type="evidence" value="ECO:0007669"/>
    <property type="project" value="TreeGrafter"/>
</dbReference>
<dbReference type="InterPro" id="IPR001129">
    <property type="entry name" value="Membr-assoc_MAPEG"/>
</dbReference>
<name>A0A0L0SZB3_ALLM3</name>
<dbReference type="PANTHER" id="PTHR10250">
    <property type="entry name" value="MICROSOMAL GLUTATHIONE S-TRANSFERASE"/>
    <property type="match status" value="1"/>
</dbReference>
<dbReference type="Proteomes" id="UP000054350">
    <property type="component" value="Unassembled WGS sequence"/>
</dbReference>
<dbReference type="OMA" id="TYLYSWI"/>
<keyword evidence="3 5" id="KW-1133">Transmembrane helix</keyword>
<evidence type="ECO:0000256" key="4">
    <source>
        <dbReference type="ARBA" id="ARBA00023136"/>
    </source>
</evidence>
<protein>
    <recommendedName>
        <fullName evidence="8">MAPEG family protein</fullName>
    </recommendedName>
</protein>
<dbReference type="AlphaFoldDB" id="A0A0L0SZB3"/>
<dbReference type="GO" id="GO:0005635">
    <property type="term" value="C:nuclear envelope"/>
    <property type="evidence" value="ECO:0007669"/>
    <property type="project" value="TreeGrafter"/>
</dbReference>
<feature type="transmembrane region" description="Helical" evidence="5">
    <location>
        <begin position="126"/>
        <end position="144"/>
    </location>
</feature>
<proteinExistence type="predicted"/>
<dbReference type="InterPro" id="IPR023352">
    <property type="entry name" value="MAPEG-like_dom_sf"/>
</dbReference>
<keyword evidence="7" id="KW-1185">Reference proteome</keyword>
<dbReference type="GO" id="GO:0016020">
    <property type="term" value="C:membrane"/>
    <property type="evidence" value="ECO:0007669"/>
    <property type="project" value="UniProtKB-SubCell"/>
</dbReference>
<keyword evidence="2 5" id="KW-0812">Transmembrane</keyword>
<feature type="transmembrane region" description="Helical" evidence="5">
    <location>
        <begin position="83"/>
        <end position="105"/>
    </location>
</feature>
<evidence type="ECO:0000256" key="5">
    <source>
        <dbReference type="SAM" id="Phobius"/>
    </source>
</evidence>
<evidence type="ECO:0000313" key="7">
    <source>
        <dbReference type="Proteomes" id="UP000054350"/>
    </source>
</evidence>
<dbReference type="GO" id="GO:0004364">
    <property type="term" value="F:glutathione transferase activity"/>
    <property type="evidence" value="ECO:0007669"/>
    <property type="project" value="TreeGrafter"/>
</dbReference>
<keyword evidence="4 5" id="KW-0472">Membrane</keyword>
<sequence>MSAAITLTSDFGYVVLSLVALNLHYSTSSRYVMALRKKYGVQYPDMGNGRYAAKLTDAQWHEFNSAQRVHQNYLEQLPTVNTMVLLSGLFNPTWTAGLTGAYIIGRQIYIHGYIHSGPQARLRGSALFWPAFFGLVGIAAHGAIKSLGYL</sequence>